<evidence type="ECO:0000313" key="1">
    <source>
        <dbReference type="EMBL" id="MCQ6958024.1"/>
    </source>
</evidence>
<protein>
    <submittedName>
        <fullName evidence="1">Uncharacterized protein</fullName>
    </submittedName>
</protein>
<name>A0ABT1T0A7_9SPHI</name>
<comment type="caution">
    <text evidence="1">The sequence shown here is derived from an EMBL/GenBank/DDBJ whole genome shotgun (WGS) entry which is preliminary data.</text>
</comment>
<keyword evidence="2" id="KW-1185">Reference proteome</keyword>
<dbReference type="Proteomes" id="UP001204376">
    <property type="component" value="Unassembled WGS sequence"/>
</dbReference>
<reference evidence="1 2" key="1">
    <citation type="submission" date="2022-07" db="EMBL/GenBank/DDBJ databases">
        <title>Mucilaginibacter sp. JC4.</title>
        <authorList>
            <person name="Le V."/>
            <person name="Ko S.-R."/>
            <person name="Ahn C.-Y."/>
            <person name="Oh H.-M."/>
        </authorList>
    </citation>
    <scope>NUCLEOTIDE SEQUENCE [LARGE SCALE GENOMIC DNA]</scope>
    <source>
        <strain evidence="1 2">JC4</strain>
    </source>
</reference>
<dbReference type="EMBL" id="JANHOH010000001">
    <property type="protein sequence ID" value="MCQ6958024.1"/>
    <property type="molecule type" value="Genomic_DNA"/>
</dbReference>
<proteinExistence type="predicted"/>
<organism evidence="1 2">
    <name type="scientific">Mucilaginibacter aquariorum</name>
    <dbReference type="NCBI Taxonomy" id="2967225"/>
    <lineage>
        <taxon>Bacteria</taxon>
        <taxon>Pseudomonadati</taxon>
        <taxon>Bacteroidota</taxon>
        <taxon>Sphingobacteriia</taxon>
        <taxon>Sphingobacteriales</taxon>
        <taxon>Sphingobacteriaceae</taxon>
        <taxon>Mucilaginibacter</taxon>
    </lineage>
</organism>
<sequence length="131" mass="15514">MPQKNDYWSYAFLWFIEGKPQLNSQALQTYMTEYFNGLYRSNSKIKPVDNFTKAKFQKIKVMNDDQETYQGTISTLNFLTGKPIRFYVKIHVRNYPGTSHSALMYEISPKPYANNVWLKLNEIVKGFEYKN</sequence>
<gene>
    <name evidence="1" type="ORF">NPE20_08645</name>
</gene>
<accession>A0ABT1T0A7</accession>
<evidence type="ECO:0000313" key="2">
    <source>
        <dbReference type="Proteomes" id="UP001204376"/>
    </source>
</evidence>